<evidence type="ECO:0000259" key="3">
    <source>
        <dbReference type="Pfam" id="PF13240"/>
    </source>
</evidence>
<evidence type="ECO:0000256" key="2">
    <source>
        <dbReference type="SAM" id="Phobius"/>
    </source>
</evidence>
<dbReference type="EMBL" id="SRPJ01000006">
    <property type="protein sequence ID" value="TGN24674.1"/>
    <property type="molecule type" value="Genomic_DNA"/>
</dbReference>
<feature type="domain" description="Zinc-ribbon" evidence="3">
    <location>
        <begin position="101"/>
        <end position="121"/>
    </location>
</feature>
<feature type="region of interest" description="Disordered" evidence="1">
    <location>
        <begin position="183"/>
        <end position="228"/>
    </location>
</feature>
<sequence>MINSLKKVRMVIVNKCVIMIEINKHLVGLGLLKPVEVSVLQLALFFIIIFRENNYRKFQKSHLKLSVNTMCVYIKNRKTLFHTHHCYYSHQEVKGRSFMKYCPQCGSQLNANQRFCNKCGHDIKAFEQYRDSGIYFQPQSPEPPQLQRKVWPWVVIGALIIAIIIASCLTYYFFFIKDDHQTSNESTTTQHTSKTEKQKDEQKSSNDHKKSEKHESEKDKENKVKSPKIDVMSEDFERTYMQSNNLGGYMGIRKGMTRSEVEKLVGKSTGTLKVDGFKWESTKYGNLTVDYDTKGEDGKVIAVGVSPDHVTTSEFLDRYPAYDDYSGSEIVYNNFKGNGYLVAVDIDHGYIAKIQCLAE</sequence>
<evidence type="ECO:0000313" key="5">
    <source>
        <dbReference type="Proteomes" id="UP000297459"/>
    </source>
</evidence>
<reference evidence="4 5" key="1">
    <citation type="submission" date="2019-04" db="EMBL/GenBank/DDBJ databases">
        <title>Genomic characterization of Staphylococcus petrasii strains.</title>
        <authorList>
            <person name="Vrbovska V."/>
            <person name="Kovarovic V."/>
            <person name="Maslanova I."/>
            <person name="Indrakova A."/>
            <person name="Petras P."/>
            <person name="Sedo O."/>
            <person name="Svec P."/>
            <person name="Fisarova L."/>
            <person name="Sedlacek I."/>
            <person name="Doskar J."/>
            <person name="Pantucek R."/>
        </authorList>
    </citation>
    <scope>NUCLEOTIDE SEQUENCE [LARGE SCALE GENOMIC DNA]</scope>
    <source>
        <strain evidence="4 5">CCM 8529</strain>
    </source>
</reference>
<evidence type="ECO:0000256" key="1">
    <source>
        <dbReference type="SAM" id="MobiDB-lite"/>
    </source>
</evidence>
<dbReference type="AlphaFoldDB" id="A0A4Z1B8M8"/>
<dbReference type="Pfam" id="PF13240">
    <property type="entry name" value="Zn_Ribbon_1"/>
    <property type="match status" value="1"/>
</dbReference>
<feature type="compositionally biased region" description="Polar residues" evidence="1">
    <location>
        <begin position="183"/>
        <end position="192"/>
    </location>
</feature>
<keyword evidence="5" id="KW-1185">Reference proteome</keyword>
<organism evidence="4 5">
    <name type="scientific">Staphylococcus pragensis</name>
    <dbReference type="NCBI Taxonomy" id="1611836"/>
    <lineage>
        <taxon>Bacteria</taxon>
        <taxon>Bacillati</taxon>
        <taxon>Bacillota</taxon>
        <taxon>Bacilli</taxon>
        <taxon>Bacillales</taxon>
        <taxon>Staphylococcaceae</taxon>
        <taxon>Staphylococcus</taxon>
    </lineage>
</organism>
<feature type="transmembrane region" description="Helical" evidence="2">
    <location>
        <begin position="31"/>
        <end position="50"/>
    </location>
</feature>
<feature type="transmembrane region" description="Helical" evidence="2">
    <location>
        <begin position="150"/>
        <end position="174"/>
    </location>
</feature>
<feature type="compositionally biased region" description="Basic and acidic residues" evidence="1">
    <location>
        <begin position="193"/>
        <end position="228"/>
    </location>
</feature>
<keyword evidence="2" id="KW-0812">Transmembrane</keyword>
<dbReference type="Proteomes" id="UP000297459">
    <property type="component" value="Unassembled WGS sequence"/>
</dbReference>
<proteinExistence type="predicted"/>
<protein>
    <submittedName>
        <fullName evidence="4">Zinc-ribbon domain-containing protein</fullName>
    </submittedName>
</protein>
<gene>
    <name evidence="4" type="ORF">E2558_09900</name>
</gene>
<keyword evidence="2" id="KW-1133">Transmembrane helix</keyword>
<evidence type="ECO:0000313" key="4">
    <source>
        <dbReference type="EMBL" id="TGN24674.1"/>
    </source>
</evidence>
<comment type="caution">
    <text evidence="4">The sequence shown here is derived from an EMBL/GenBank/DDBJ whole genome shotgun (WGS) entry which is preliminary data.</text>
</comment>
<dbReference type="InterPro" id="IPR026870">
    <property type="entry name" value="Zinc_ribbon_dom"/>
</dbReference>
<keyword evidence="2" id="KW-0472">Membrane</keyword>
<accession>A0A4Z1B8M8</accession>
<name>A0A4Z1B8M8_9STAP</name>